<dbReference type="EMBL" id="QPEX01000030">
    <property type="protein sequence ID" value="RCS46489.1"/>
    <property type="molecule type" value="Genomic_DNA"/>
</dbReference>
<sequence length="1414" mass="158159">MESLQKAQLSELAKKLGQPASSVKKKAFIVDALASTRSFTTRQILESLRLIELKSLCKQLNLPVTDRKKSAYIEALLPRSNSTYGTAEKSSLDLSRATRSLERGSSKTLRSIRRGIRYQDLVAAESLIAMVTDDDSPPLWVMLENRAGGTFDDVVVGYPKLVVWKQVKWSQSPGSNPLSIQAFAERYGKRRTALISSFARSYRLITESGMPFELEIVSNRSLDSNFQRFVTGPRSRLKPKKELSKKQIELLAASWQELSGFAGDEFWLFLSSLHFHVNSPDLARLERDIERILKLLGCDHGAYERLIEAVWRWAQDDSKKRIDRTDVEAVLGGTAFLPPNEFILPEIRVTRAETQRELSRRIESIDNGYIVVLGSPGSGKSTLLNTFQISQSKPDNCDVVLYNCFTGTSDQFLRTRAQTDNFASFLARECYEIFPGQFGPRFNAGKSGIESLVSRAASCLSQGRKLVVIVDGIDYAQRYSSDSSQSLFHSLPVSLPPGIVFVLSARVMEQIPSHVRHSCGDEQIEVPPLDVQQVRDLLQQYGVIESLVSNQRDLEGLPYAVWSKSCGHALHTSIVAKQLRLGTQMGHQPARVLAEVVPYDGDIESYYALVLDQPRTALARDALGILAASPFELSSVEIARILDPPANPREVEDQLNSFAYLFRRIAQQWFFSHDSLRSFASRCSSAASFGSAAQLEFLSNLRDDPRTGEHLLHLLAEVGEGSFVASDLDCEWVVRQIVAGASIPLLHEGFRKLAITALAKEELALTSKYWILKGCLERAEFDGELFEANLVDAWLAQGRIDLVERYAYIASQFLSVVYPGPDLIELLFAHGYGELSRRLQDRILAQALPSVEEHGLNPEFEKYIQHLSLRASPNEIMGIVKEAIAGVARSNTHFVSPHLDSSRYASLAAYECLHHKEYARVDSWLQQDPLPFDFETAVDLWFRTRIALDELEERRDRALTLMEDVTDLGILLAALDIPDLKDSVRQRLEEFPLPNTLSDRYPWYDCSHARKDIIQLSLDIHLCNQLSLDSRLSEINALMFRQPSRVARAFHNGIAAIAGVSADGADTWKEGIKVLSEGIYLLAHTSYSSTDVQSASFFSCGLGEIVRPTLHQARKKGQLSEFESMIRTNLLPALNRAGIRFGVGILSLCDLFLNENCCRALAHELLEEVKGNFVESCEFKSGSLMSLNARYAKLGNLSAARRVLTNGVRASFTYGYRKDTAINDFIIAFELVGPLLGERLSGVAKFITQVLLLLDELTDGRMLYDAPSHFVAVLCRFDVNLAVHYGRILATRCRQLNMGAFSEALRDHNVNVKIVRAQFAREAPEVEVNAEEVDVDPRAYFVTSEVKRFPQVRDMKEDLLESILSSCYGSVFHKLPSVIGHLVNSGNCDAALKVFDSLEEGIRVRVSNYPIPEL</sequence>
<dbReference type="Proteomes" id="UP000253562">
    <property type="component" value="Unassembled WGS sequence"/>
</dbReference>
<gene>
    <name evidence="2" type="ORF">DTL42_16155</name>
</gene>
<evidence type="ECO:0000313" key="3">
    <source>
        <dbReference type="Proteomes" id="UP000253562"/>
    </source>
</evidence>
<reference evidence="2 3" key="1">
    <citation type="submission" date="2018-07" db="EMBL/GenBank/DDBJ databases">
        <title>Comparative genomes isolates from brazilian mangrove.</title>
        <authorList>
            <person name="De Araujo J.E."/>
            <person name="Taketani R.G."/>
            <person name="Silva M.C.P."/>
            <person name="Lourenco M.V."/>
            <person name="Oliveira V.M."/>
            <person name="Andreote F.D."/>
        </authorList>
    </citation>
    <scope>NUCLEOTIDE SEQUENCE [LARGE SCALE GENOMIC DNA]</scope>
    <source>
        <strain evidence="2 3">HEX PRIS-MGV</strain>
    </source>
</reference>
<keyword evidence="2" id="KW-0547">Nucleotide-binding</keyword>
<dbReference type="Pfam" id="PF05729">
    <property type="entry name" value="NACHT"/>
    <property type="match status" value="1"/>
</dbReference>
<dbReference type="Gene3D" id="3.40.50.300">
    <property type="entry name" value="P-loop containing nucleotide triphosphate hydrolases"/>
    <property type="match status" value="1"/>
</dbReference>
<proteinExistence type="predicted"/>
<name>A0A368KRS9_9BACT</name>
<protein>
    <submittedName>
        <fullName evidence="2">ATP-binding protein</fullName>
    </submittedName>
</protein>
<accession>A0A368KRS9</accession>
<dbReference type="GO" id="GO:0005524">
    <property type="term" value="F:ATP binding"/>
    <property type="evidence" value="ECO:0007669"/>
    <property type="project" value="UniProtKB-KW"/>
</dbReference>
<keyword evidence="2" id="KW-0067">ATP-binding</keyword>
<comment type="caution">
    <text evidence="2">The sequence shown here is derived from an EMBL/GenBank/DDBJ whole genome shotgun (WGS) entry which is preliminary data.</text>
</comment>
<evidence type="ECO:0000313" key="2">
    <source>
        <dbReference type="EMBL" id="RCS46489.1"/>
    </source>
</evidence>
<organism evidence="2 3">
    <name type="scientific">Bremerella cremea</name>
    <dbReference type="NCBI Taxonomy" id="1031537"/>
    <lineage>
        <taxon>Bacteria</taxon>
        <taxon>Pseudomonadati</taxon>
        <taxon>Planctomycetota</taxon>
        <taxon>Planctomycetia</taxon>
        <taxon>Pirellulales</taxon>
        <taxon>Pirellulaceae</taxon>
        <taxon>Bremerella</taxon>
    </lineage>
</organism>
<dbReference type="InterPro" id="IPR027417">
    <property type="entry name" value="P-loop_NTPase"/>
</dbReference>
<feature type="domain" description="NACHT" evidence="1">
    <location>
        <begin position="369"/>
        <end position="541"/>
    </location>
</feature>
<dbReference type="InterPro" id="IPR007111">
    <property type="entry name" value="NACHT_NTPase"/>
</dbReference>
<dbReference type="SUPFAM" id="SSF52540">
    <property type="entry name" value="P-loop containing nucleoside triphosphate hydrolases"/>
    <property type="match status" value="1"/>
</dbReference>
<evidence type="ECO:0000259" key="1">
    <source>
        <dbReference type="Pfam" id="PF05729"/>
    </source>
</evidence>